<feature type="region of interest" description="Disordered" evidence="10">
    <location>
        <begin position="251"/>
        <end position="278"/>
    </location>
</feature>
<evidence type="ECO:0000256" key="9">
    <source>
        <dbReference type="PROSITE-ProRule" id="PRU00470"/>
    </source>
</evidence>
<dbReference type="Gene3D" id="4.10.1100.10">
    <property type="entry name" value="Transcription factor, SBP-box domain"/>
    <property type="match status" value="1"/>
</dbReference>
<evidence type="ECO:0000256" key="6">
    <source>
        <dbReference type="ARBA" id="ARBA00023125"/>
    </source>
</evidence>
<keyword evidence="6" id="KW-0238">DNA-binding</keyword>
<dbReference type="SUPFAM" id="SSF103612">
    <property type="entry name" value="SBT domain"/>
    <property type="match status" value="1"/>
</dbReference>
<keyword evidence="3 9" id="KW-0863">Zinc-finger</keyword>
<evidence type="ECO:0000256" key="3">
    <source>
        <dbReference type="ARBA" id="ARBA00022771"/>
    </source>
</evidence>
<dbReference type="GO" id="GO:0003677">
    <property type="term" value="F:DNA binding"/>
    <property type="evidence" value="ECO:0007669"/>
    <property type="project" value="UniProtKB-KW"/>
</dbReference>
<evidence type="ECO:0000256" key="8">
    <source>
        <dbReference type="ARBA" id="ARBA00023242"/>
    </source>
</evidence>
<keyword evidence="7" id="KW-0804">Transcription</keyword>
<evidence type="ECO:0000313" key="13">
    <source>
        <dbReference type="Proteomes" id="UP001140949"/>
    </source>
</evidence>
<keyword evidence="8" id="KW-0539">Nucleus</keyword>
<feature type="region of interest" description="Disordered" evidence="10">
    <location>
        <begin position="130"/>
        <end position="156"/>
    </location>
</feature>
<gene>
    <name evidence="12" type="ORF">M6B38_186035</name>
</gene>
<keyword evidence="4" id="KW-0862">Zinc</keyword>
<dbReference type="Pfam" id="PF03110">
    <property type="entry name" value="SBP"/>
    <property type="match status" value="1"/>
</dbReference>
<sequence>MMGSSGSSDSLNGLTFGKKIYFEDVGSGGGCADGSSSEKSLAEQPAAKKGKGAVVQQQQQQQPSRCQVEGCRADLTGVKAYYCRHKVCGVHSKSPKVVVAGIEQRFCQQCSRFHQLNEFDQGKRSCRRRLAGHNERRRKPPPGLLSPGYERLSSSEKNSGFRGFLMDFTYPRPPVTSRAPWPTVTASGGGDRVASSIQWQGTFSDPYGVAGAHHPYVQPQAHFTAHKLPSSESLVGITDSSCALSLLSNQPWGGDASPRGRGPTISASSRLETGPTGQHMTTVPNNYMADHWGFKGHGTSNASHEIQHQMEFGHFGNGHDDQFSGELELALQGNGRQCPNHAPARSYDHSGGVMNWSL</sequence>
<dbReference type="FunFam" id="4.10.1100.10:FF:000001">
    <property type="entry name" value="Squamosa promoter-binding-like protein 14"/>
    <property type="match status" value="1"/>
</dbReference>
<evidence type="ECO:0000259" key="11">
    <source>
        <dbReference type="PROSITE" id="PS51141"/>
    </source>
</evidence>
<dbReference type="InterPro" id="IPR004333">
    <property type="entry name" value="SBP_dom"/>
</dbReference>
<dbReference type="PANTHER" id="PTHR31251:SF226">
    <property type="entry name" value="SQUAMOSA PROMOTER-BINDING-LIKE PROTEIN 6"/>
    <property type="match status" value="1"/>
</dbReference>
<name>A0AAX6EIY3_IRIPA</name>
<dbReference type="PANTHER" id="PTHR31251">
    <property type="entry name" value="SQUAMOSA PROMOTER-BINDING-LIKE PROTEIN 4"/>
    <property type="match status" value="1"/>
</dbReference>
<evidence type="ECO:0000313" key="12">
    <source>
        <dbReference type="EMBL" id="KAJ6804000.1"/>
    </source>
</evidence>
<protein>
    <submittedName>
        <fullName evidence="12">Squamosa promoter-binding-like protein 14 isoform X1</fullName>
    </submittedName>
</protein>
<evidence type="ECO:0000256" key="4">
    <source>
        <dbReference type="ARBA" id="ARBA00022833"/>
    </source>
</evidence>
<reference evidence="12" key="1">
    <citation type="journal article" date="2023" name="GigaByte">
        <title>Genome assembly of the bearded iris, Iris pallida Lam.</title>
        <authorList>
            <person name="Bruccoleri R.E."/>
            <person name="Oakeley E.J."/>
            <person name="Faust A.M.E."/>
            <person name="Altorfer M."/>
            <person name="Dessus-Babus S."/>
            <person name="Burckhardt D."/>
            <person name="Oertli M."/>
            <person name="Naumann U."/>
            <person name="Petersen F."/>
            <person name="Wong J."/>
        </authorList>
    </citation>
    <scope>NUCLEOTIDE SEQUENCE</scope>
    <source>
        <strain evidence="12">GSM-AAB239-AS_SAM_17_03QT</strain>
    </source>
</reference>
<evidence type="ECO:0000256" key="5">
    <source>
        <dbReference type="ARBA" id="ARBA00023015"/>
    </source>
</evidence>
<keyword evidence="2" id="KW-0479">Metal-binding</keyword>
<feature type="compositionally biased region" description="Polar residues" evidence="10">
    <location>
        <begin position="265"/>
        <end position="278"/>
    </location>
</feature>
<dbReference type="InterPro" id="IPR044817">
    <property type="entry name" value="SBP-like"/>
</dbReference>
<keyword evidence="5" id="KW-0805">Transcription regulation</keyword>
<reference evidence="12" key="2">
    <citation type="submission" date="2023-04" db="EMBL/GenBank/DDBJ databases">
        <authorList>
            <person name="Bruccoleri R.E."/>
            <person name="Oakeley E.J."/>
            <person name="Faust A.-M."/>
            <person name="Dessus-Babus S."/>
            <person name="Altorfer M."/>
            <person name="Burckhardt D."/>
            <person name="Oertli M."/>
            <person name="Naumann U."/>
            <person name="Petersen F."/>
            <person name="Wong J."/>
        </authorList>
    </citation>
    <scope>NUCLEOTIDE SEQUENCE</scope>
    <source>
        <strain evidence="12">GSM-AAB239-AS_SAM_17_03QT</strain>
        <tissue evidence="12">Leaf</tissue>
    </source>
</reference>
<feature type="domain" description="SBP-type" evidence="11">
    <location>
        <begin position="63"/>
        <end position="140"/>
    </location>
</feature>
<evidence type="ECO:0000256" key="2">
    <source>
        <dbReference type="ARBA" id="ARBA00022723"/>
    </source>
</evidence>
<feature type="compositionally biased region" description="Basic residues" evidence="10">
    <location>
        <begin position="130"/>
        <end position="140"/>
    </location>
</feature>
<dbReference type="PROSITE" id="PS51141">
    <property type="entry name" value="ZF_SBP"/>
    <property type="match status" value="1"/>
</dbReference>
<accession>A0AAX6EIY3</accession>
<dbReference type="GO" id="GO:0005634">
    <property type="term" value="C:nucleus"/>
    <property type="evidence" value="ECO:0007669"/>
    <property type="project" value="UniProtKB-SubCell"/>
</dbReference>
<comment type="subcellular location">
    <subcellularLocation>
        <location evidence="1">Nucleus</location>
    </subcellularLocation>
</comment>
<evidence type="ECO:0000256" key="1">
    <source>
        <dbReference type="ARBA" id="ARBA00004123"/>
    </source>
</evidence>
<keyword evidence="13" id="KW-1185">Reference proteome</keyword>
<dbReference type="GO" id="GO:0008270">
    <property type="term" value="F:zinc ion binding"/>
    <property type="evidence" value="ECO:0007669"/>
    <property type="project" value="UniProtKB-KW"/>
</dbReference>
<dbReference type="Proteomes" id="UP001140949">
    <property type="component" value="Unassembled WGS sequence"/>
</dbReference>
<proteinExistence type="predicted"/>
<evidence type="ECO:0000256" key="7">
    <source>
        <dbReference type="ARBA" id="ARBA00023163"/>
    </source>
</evidence>
<feature type="compositionally biased region" description="Low complexity" evidence="10">
    <location>
        <begin position="44"/>
        <end position="59"/>
    </location>
</feature>
<dbReference type="AlphaFoldDB" id="A0AAX6EIY3"/>
<dbReference type="InterPro" id="IPR036893">
    <property type="entry name" value="SBP_sf"/>
</dbReference>
<feature type="region of interest" description="Disordered" evidence="10">
    <location>
        <begin position="29"/>
        <end position="59"/>
    </location>
</feature>
<evidence type="ECO:0000256" key="10">
    <source>
        <dbReference type="SAM" id="MobiDB-lite"/>
    </source>
</evidence>
<organism evidence="12 13">
    <name type="scientific">Iris pallida</name>
    <name type="common">Sweet iris</name>
    <dbReference type="NCBI Taxonomy" id="29817"/>
    <lineage>
        <taxon>Eukaryota</taxon>
        <taxon>Viridiplantae</taxon>
        <taxon>Streptophyta</taxon>
        <taxon>Embryophyta</taxon>
        <taxon>Tracheophyta</taxon>
        <taxon>Spermatophyta</taxon>
        <taxon>Magnoliopsida</taxon>
        <taxon>Liliopsida</taxon>
        <taxon>Asparagales</taxon>
        <taxon>Iridaceae</taxon>
        <taxon>Iridoideae</taxon>
        <taxon>Irideae</taxon>
        <taxon>Iris</taxon>
    </lineage>
</organism>
<dbReference type="EMBL" id="JANAVB010036020">
    <property type="protein sequence ID" value="KAJ6804000.1"/>
    <property type="molecule type" value="Genomic_DNA"/>
</dbReference>
<comment type="caution">
    <text evidence="12">The sequence shown here is derived from an EMBL/GenBank/DDBJ whole genome shotgun (WGS) entry which is preliminary data.</text>
</comment>